<proteinExistence type="predicted"/>
<sequence>MSLEGVDTSWLIPWANRFLGHVEPGENPWTLVIPILEGVFYPSVNKAFRPQMWVLFGVFIVSALILLAGLLLRLAHGKLWLVHRIDGFILIPNLSVCFSLCALAYAAVGMVSIVDAIRISEGYDYPSRYIGLQGMWPLLLYLGIYSELWATYSAYYIRRFGTQGNRRQAFVAAIAPWLPIIIAIVPPAAFFSLASKDFNKSFKQFLDTRETMRAHEKTWTIADGLDLAQLALLVQPAAQLSEYLIASSHWTRIGFGYSAGILLLTLASYIAGAWLEIRFLKRQAAALRIKPVMPVMRDRRRSEQMEEEWLAGVVRQARLLKWAARNRAWTAGLIGAMLLESSTLALCYALTPRTLVSNAAQFQTIILTACYMNGVLSTLVSLLILFRSFDGSSAIVRRLQALFPWLPLPPAVSLRGNEATLVQKPAPVDREKGKEASLSVRFEGTAEPLPVMVELGKEELVLGDGKREEEDDEKDWPRRGSGTSTLV</sequence>
<feature type="transmembrane region" description="Helical" evidence="2">
    <location>
        <begin position="134"/>
        <end position="157"/>
    </location>
</feature>
<feature type="region of interest" description="Disordered" evidence="1">
    <location>
        <begin position="462"/>
        <end position="487"/>
    </location>
</feature>
<evidence type="ECO:0000256" key="2">
    <source>
        <dbReference type="SAM" id="Phobius"/>
    </source>
</evidence>
<feature type="transmembrane region" description="Helical" evidence="2">
    <location>
        <begin position="328"/>
        <end position="351"/>
    </location>
</feature>
<feature type="transmembrane region" description="Helical" evidence="2">
    <location>
        <begin position="255"/>
        <end position="275"/>
    </location>
</feature>
<keyword evidence="2" id="KW-0812">Transmembrane</keyword>
<name>A0A1Y2EW52_9BASI</name>
<dbReference type="Proteomes" id="UP000193467">
    <property type="component" value="Unassembled WGS sequence"/>
</dbReference>
<dbReference type="OrthoDB" id="2535424at2759"/>
<dbReference type="AlphaFoldDB" id="A0A1Y2EW52"/>
<gene>
    <name evidence="3" type="ORF">BCR35DRAFT_325899</name>
</gene>
<dbReference type="EMBL" id="MCGR01000039">
    <property type="protein sequence ID" value="ORY75055.1"/>
    <property type="molecule type" value="Genomic_DNA"/>
</dbReference>
<keyword evidence="4" id="KW-1185">Reference proteome</keyword>
<protein>
    <recommendedName>
        <fullName evidence="5">Proteophosphoglycan ppg4</fullName>
    </recommendedName>
</protein>
<reference evidence="3 4" key="1">
    <citation type="submission" date="2016-07" db="EMBL/GenBank/DDBJ databases">
        <title>Pervasive Adenine N6-methylation of Active Genes in Fungi.</title>
        <authorList>
            <consortium name="DOE Joint Genome Institute"/>
            <person name="Mondo S.J."/>
            <person name="Dannebaum R.O."/>
            <person name="Kuo R.C."/>
            <person name="Labutti K."/>
            <person name="Haridas S."/>
            <person name="Kuo A."/>
            <person name="Salamov A."/>
            <person name="Ahrendt S.R."/>
            <person name="Lipzen A."/>
            <person name="Sullivan W."/>
            <person name="Andreopoulos W.B."/>
            <person name="Clum A."/>
            <person name="Lindquist E."/>
            <person name="Daum C."/>
            <person name="Ramamoorthy G.K."/>
            <person name="Gryganskyi A."/>
            <person name="Culley D."/>
            <person name="Magnuson J.K."/>
            <person name="James T.Y."/>
            <person name="O'Malley M.A."/>
            <person name="Stajich J.E."/>
            <person name="Spatafora J.W."/>
            <person name="Visel A."/>
            <person name="Grigoriev I.V."/>
        </authorList>
    </citation>
    <scope>NUCLEOTIDE SEQUENCE [LARGE SCALE GENOMIC DNA]</scope>
    <source>
        <strain evidence="3 4">62-1032</strain>
    </source>
</reference>
<accession>A0A1Y2EW52</accession>
<organism evidence="3 4">
    <name type="scientific">Leucosporidium creatinivorum</name>
    <dbReference type="NCBI Taxonomy" id="106004"/>
    <lineage>
        <taxon>Eukaryota</taxon>
        <taxon>Fungi</taxon>
        <taxon>Dikarya</taxon>
        <taxon>Basidiomycota</taxon>
        <taxon>Pucciniomycotina</taxon>
        <taxon>Microbotryomycetes</taxon>
        <taxon>Leucosporidiales</taxon>
        <taxon>Leucosporidium</taxon>
    </lineage>
</organism>
<dbReference type="InParanoid" id="A0A1Y2EW52"/>
<feature type="transmembrane region" description="Helical" evidence="2">
    <location>
        <begin position="169"/>
        <end position="193"/>
    </location>
</feature>
<comment type="caution">
    <text evidence="3">The sequence shown here is derived from an EMBL/GenBank/DDBJ whole genome shotgun (WGS) entry which is preliminary data.</text>
</comment>
<keyword evidence="2" id="KW-1133">Transmembrane helix</keyword>
<evidence type="ECO:0000313" key="4">
    <source>
        <dbReference type="Proteomes" id="UP000193467"/>
    </source>
</evidence>
<evidence type="ECO:0000313" key="3">
    <source>
        <dbReference type="EMBL" id="ORY75055.1"/>
    </source>
</evidence>
<evidence type="ECO:0008006" key="5">
    <source>
        <dbReference type="Google" id="ProtNLM"/>
    </source>
</evidence>
<keyword evidence="2" id="KW-0472">Membrane</keyword>
<evidence type="ECO:0000256" key="1">
    <source>
        <dbReference type="SAM" id="MobiDB-lite"/>
    </source>
</evidence>
<feature type="transmembrane region" description="Helical" evidence="2">
    <location>
        <begin position="87"/>
        <end position="114"/>
    </location>
</feature>
<feature type="transmembrane region" description="Helical" evidence="2">
    <location>
        <begin position="52"/>
        <end position="75"/>
    </location>
</feature>
<feature type="transmembrane region" description="Helical" evidence="2">
    <location>
        <begin position="363"/>
        <end position="386"/>
    </location>
</feature>